<dbReference type="EMBL" id="HQ630627">
    <property type="protein sequence ID" value="AEH03453.1"/>
    <property type="molecule type" value="Genomic_DNA"/>
</dbReference>
<dbReference type="GeneID" id="26643557"/>
<keyword evidence="2" id="KW-1185">Reference proteome</keyword>
<dbReference type="RefSeq" id="YP_009217109.1">
    <property type="nucleotide sequence ID" value="NC_028999.1"/>
</dbReference>
<dbReference type="Proteomes" id="UP000008388">
    <property type="component" value="Segment"/>
</dbReference>
<dbReference type="KEGG" id="vg:26643557"/>
<name>F8SJQ8_BPPA3</name>
<organismHost>
    <name type="scientific">Pseudomonas aeruginosa</name>
    <dbReference type="NCBI Taxonomy" id="287"/>
</organismHost>
<gene>
    <name evidence="1" type="primary">026</name>
</gene>
<evidence type="ECO:0000313" key="2">
    <source>
        <dbReference type="Proteomes" id="UP000008388"/>
    </source>
</evidence>
<accession>F8SJQ8</accession>
<protein>
    <submittedName>
        <fullName evidence="1">Uncharacterized protein 026</fullName>
    </submittedName>
</protein>
<sequence length="238" mass="27723">MSKLLPYLLPLNKTRNYIDKNYQYWIDGSNFAWLEMVTETQKASEAIETKGLGKELTERCALKISIDLARLVTDYRFMQQAQTFHNLIDNLRHAQNVYLYNYQLTQRHGTDVIRITALIVTPGLPQAEECHFTFTATHRTFNDVAQPSDGWYRIEHDAQAMPSRVSWLVGVRLTADLYLRYNNVCQLNTVQPLALSAYHLDNISSQSFRHYVDSSEIELDGFYEGNRVNATYWVYHQL</sequence>
<organism evidence="1 2">
    <name type="scientific">Pseudomonas phage PhiPA3</name>
    <name type="common">Pseudomonas aeruginosa phage PhiPA3</name>
    <dbReference type="NCBI Taxonomy" id="998086"/>
    <lineage>
        <taxon>Viruses</taxon>
        <taxon>Duplodnaviria</taxon>
        <taxon>Heunggongvirae</taxon>
        <taxon>Uroviricota</taxon>
        <taxon>Caudoviricetes</taxon>
        <taxon>Chimalliviridae</taxon>
        <taxon>Miltoncavirus</taxon>
        <taxon>Miltoncavirus PhiPA3</taxon>
    </lineage>
</organism>
<reference evidence="1 2" key="1">
    <citation type="journal article" date="2011" name="Microbiology">
        <title>The Pseudomonas aeruginosa generalized transducing phage phiPA3 is a new member of the phiKZ-like group of 'jumbo' phages, and infects model laboratory strains and clinical isolates from cystic fibrosis patients.</title>
        <authorList>
            <person name="Monson R."/>
            <person name="Foulds I."/>
            <person name="Foweraker J."/>
            <person name="Welch M."/>
            <person name="Salmond G.P."/>
        </authorList>
    </citation>
    <scope>NUCLEOTIDE SEQUENCE [LARGE SCALE GENOMIC DNA]</scope>
</reference>
<evidence type="ECO:0000313" key="1">
    <source>
        <dbReference type="EMBL" id="AEH03453.1"/>
    </source>
</evidence>
<proteinExistence type="predicted"/>